<dbReference type="InterPro" id="IPR029033">
    <property type="entry name" value="His_PPase_superfam"/>
</dbReference>
<sequence>MTPVIDNPKPHVIPEGPNATPLEVVGATASDKLIIIMVGLPGSGKTFVSKRICRYISFFHDIPSKIFNVGDYRREICGAQLPASFYDPQNEEALAARNKVCSAAMDDLVAFMKEDGVRLAVYDATNSSIENRKKILKRLAHENIGAKKMFVEVIVDDDEMLVENIRTVKLSTPDYKGVDDEKALEDFMKRRKNYQSVYSSVSDSEGSYCRVINYKKFEIHNVRGYLPLKVIHFIMNLHTLPRKFYLSRHGQSEYNLLGKIGGDSGLSRNGVEYARRLAKYAKEEIGTETKIVDGKEVKVSVPARLWTSTLQRTIETSQFIEHEEIDMTSDNGDGDKINWLQFRPNERRNLDELYAGLCDGMTYKEIEKMYPDEFAARQNDKLAYRYPRGESYMDVTLRLEPLAHDLERTREPLLCIAHQGILRIVYAYFMGLSRAEAPYVKIPLNHLIILTPLAYGCHEERVCLMPKEEMVNDGQDEPVTSMPEMPNATNLDVPSC</sequence>
<dbReference type="AlphaFoldDB" id="A0A7S3PV34"/>
<dbReference type="CDD" id="cd07067">
    <property type="entry name" value="HP_PGM_like"/>
    <property type="match status" value="1"/>
</dbReference>
<evidence type="ECO:0000313" key="5">
    <source>
        <dbReference type="EMBL" id="CAE0456505.1"/>
    </source>
</evidence>
<dbReference type="Pfam" id="PF01591">
    <property type="entry name" value="6PF2K"/>
    <property type="match status" value="1"/>
</dbReference>
<dbReference type="GO" id="GO:0006000">
    <property type="term" value="P:fructose metabolic process"/>
    <property type="evidence" value="ECO:0007669"/>
    <property type="project" value="InterPro"/>
</dbReference>
<dbReference type="PROSITE" id="PS00175">
    <property type="entry name" value="PG_MUTASE"/>
    <property type="match status" value="1"/>
</dbReference>
<proteinExistence type="predicted"/>
<dbReference type="PANTHER" id="PTHR10606:SF44">
    <property type="entry name" value="6-PHOSPHOFRUCTO 2-KINASE_FRUCTOSE 2,6-BISPHOSPHATASE LONG FORM"/>
    <property type="match status" value="1"/>
</dbReference>
<dbReference type="InterPro" id="IPR013078">
    <property type="entry name" value="His_Pase_superF_clade-1"/>
</dbReference>
<dbReference type="InterPro" id="IPR001345">
    <property type="entry name" value="PG/BPGM_mutase_AS"/>
</dbReference>
<organism evidence="5">
    <name type="scientific">Chaetoceros debilis</name>
    <dbReference type="NCBI Taxonomy" id="122233"/>
    <lineage>
        <taxon>Eukaryota</taxon>
        <taxon>Sar</taxon>
        <taxon>Stramenopiles</taxon>
        <taxon>Ochrophyta</taxon>
        <taxon>Bacillariophyta</taxon>
        <taxon>Coscinodiscophyceae</taxon>
        <taxon>Chaetocerotophycidae</taxon>
        <taxon>Chaetocerotales</taxon>
        <taxon>Chaetocerotaceae</taxon>
        <taxon>Chaetoceros</taxon>
    </lineage>
</organism>
<dbReference type="SUPFAM" id="SSF53254">
    <property type="entry name" value="Phosphoglycerate mutase-like"/>
    <property type="match status" value="1"/>
</dbReference>
<dbReference type="GO" id="GO:0006003">
    <property type="term" value="P:fructose 2,6-bisphosphate metabolic process"/>
    <property type="evidence" value="ECO:0007669"/>
    <property type="project" value="InterPro"/>
</dbReference>
<dbReference type="FunFam" id="3.40.50.300:FF:000644">
    <property type="entry name" value="GpmB, Fructose-2,6-bisphosphatase"/>
    <property type="match status" value="1"/>
</dbReference>
<dbReference type="PRINTS" id="PR00991">
    <property type="entry name" value="6PFRUCTKNASE"/>
</dbReference>
<dbReference type="SUPFAM" id="SSF52540">
    <property type="entry name" value="P-loop containing nucleoside triphosphate hydrolases"/>
    <property type="match status" value="1"/>
</dbReference>
<dbReference type="GO" id="GO:0005524">
    <property type="term" value="F:ATP binding"/>
    <property type="evidence" value="ECO:0007669"/>
    <property type="project" value="UniProtKB-KW"/>
</dbReference>
<dbReference type="PIRSF" id="PIRSF000709">
    <property type="entry name" value="6PFK_2-Ptase"/>
    <property type="match status" value="1"/>
</dbReference>
<evidence type="ECO:0000256" key="3">
    <source>
        <dbReference type="SAM" id="MobiDB-lite"/>
    </source>
</evidence>
<dbReference type="InterPro" id="IPR003094">
    <property type="entry name" value="6Pfruct_kin"/>
</dbReference>
<dbReference type="GO" id="GO:0004331">
    <property type="term" value="F:fructose-2,6-bisphosphate 2-phosphatase activity"/>
    <property type="evidence" value="ECO:0007669"/>
    <property type="project" value="TreeGrafter"/>
</dbReference>
<dbReference type="GO" id="GO:0005829">
    <property type="term" value="C:cytosol"/>
    <property type="evidence" value="ECO:0007669"/>
    <property type="project" value="TreeGrafter"/>
</dbReference>
<dbReference type="Gene3D" id="3.40.50.1240">
    <property type="entry name" value="Phosphoglycerate mutase-like"/>
    <property type="match status" value="1"/>
</dbReference>
<feature type="compositionally biased region" description="Polar residues" evidence="3">
    <location>
        <begin position="487"/>
        <end position="496"/>
    </location>
</feature>
<accession>A0A7S3PV34</accession>
<dbReference type="InterPro" id="IPR013079">
    <property type="entry name" value="6Phosfructo_kin"/>
</dbReference>
<protein>
    <recommendedName>
        <fullName evidence="4">6-phosphofructo-2-kinase domain-containing protein</fullName>
    </recommendedName>
</protein>
<dbReference type="InterPro" id="IPR027417">
    <property type="entry name" value="P-loop_NTPase"/>
</dbReference>
<dbReference type="EMBL" id="HBIO01001868">
    <property type="protein sequence ID" value="CAE0456505.1"/>
    <property type="molecule type" value="Transcribed_RNA"/>
</dbReference>
<reference evidence="5" key="1">
    <citation type="submission" date="2021-01" db="EMBL/GenBank/DDBJ databases">
        <authorList>
            <person name="Corre E."/>
            <person name="Pelletier E."/>
            <person name="Niang G."/>
            <person name="Scheremetjew M."/>
            <person name="Finn R."/>
            <person name="Kale V."/>
            <person name="Holt S."/>
            <person name="Cochrane G."/>
            <person name="Meng A."/>
            <person name="Brown T."/>
            <person name="Cohen L."/>
        </authorList>
    </citation>
    <scope>NUCLEOTIDE SEQUENCE</scope>
    <source>
        <strain evidence="5">MM31A-1</strain>
    </source>
</reference>
<keyword evidence="1" id="KW-0547">Nucleotide-binding</keyword>
<dbReference type="Gene3D" id="3.40.50.300">
    <property type="entry name" value="P-loop containing nucleotide triphosphate hydrolases"/>
    <property type="match status" value="1"/>
</dbReference>
<evidence type="ECO:0000256" key="2">
    <source>
        <dbReference type="ARBA" id="ARBA00022840"/>
    </source>
</evidence>
<name>A0A7S3PV34_9STRA</name>
<dbReference type="Pfam" id="PF00300">
    <property type="entry name" value="His_Phos_1"/>
    <property type="match status" value="2"/>
</dbReference>
<dbReference type="PANTHER" id="PTHR10606">
    <property type="entry name" value="6-PHOSPHOFRUCTO-2-KINASE/FRUCTOSE-2,6-BISPHOSPHATASE"/>
    <property type="match status" value="1"/>
</dbReference>
<feature type="region of interest" description="Disordered" evidence="3">
    <location>
        <begin position="473"/>
        <end position="496"/>
    </location>
</feature>
<feature type="domain" description="6-phosphofructo-2-kinase" evidence="4">
    <location>
        <begin position="29"/>
        <end position="240"/>
    </location>
</feature>
<dbReference type="SMART" id="SM00855">
    <property type="entry name" value="PGAM"/>
    <property type="match status" value="1"/>
</dbReference>
<evidence type="ECO:0000259" key="4">
    <source>
        <dbReference type="Pfam" id="PF01591"/>
    </source>
</evidence>
<evidence type="ECO:0000256" key="1">
    <source>
        <dbReference type="ARBA" id="ARBA00022741"/>
    </source>
</evidence>
<dbReference type="GO" id="GO:0003873">
    <property type="term" value="F:6-phosphofructo-2-kinase activity"/>
    <property type="evidence" value="ECO:0007669"/>
    <property type="project" value="InterPro"/>
</dbReference>
<gene>
    <name evidence="5" type="ORF">CDEB00056_LOCUS1346</name>
</gene>
<keyword evidence="2" id="KW-0067">ATP-binding</keyword>